<evidence type="ECO:0000313" key="1">
    <source>
        <dbReference type="EMBL" id="MDR6959530.1"/>
    </source>
</evidence>
<dbReference type="Proteomes" id="UP001252613">
    <property type="component" value="Unassembled WGS sequence"/>
</dbReference>
<sequence length="74" mass="7831">MINFKSVQNQLEKNFSNAHETANDAALAAAESGNIEDIRAFAQASQSVATATVVMGEGMRAHHGMTKAIIDGIQ</sequence>
<dbReference type="KEGG" id="pbc:CD58_15920"/>
<dbReference type="Pfam" id="PF06266">
    <property type="entry name" value="HrpF"/>
    <property type="match status" value="1"/>
</dbReference>
<comment type="caution">
    <text evidence="1">The sequence shown here is derived from an EMBL/GenBank/DDBJ whole genome shotgun (WGS) entry which is preliminary data.</text>
</comment>
<dbReference type="EMBL" id="JAVDVC010000006">
    <property type="protein sequence ID" value="MDR6959530.1"/>
    <property type="molecule type" value="Genomic_DNA"/>
</dbReference>
<dbReference type="RefSeq" id="WP_025213878.1">
    <property type="nucleotide sequence ID" value="NZ_CP007410.1"/>
</dbReference>
<proteinExistence type="predicted"/>
<dbReference type="InterPro" id="IPR009371">
    <property type="entry name" value="T3SS_HrpF"/>
</dbReference>
<accession>A0AAW8MCG6</accession>
<gene>
    <name evidence="1" type="ORF">J2W43_003527</name>
</gene>
<reference evidence="1" key="1">
    <citation type="submission" date="2023-07" db="EMBL/GenBank/DDBJ databases">
        <title>Sorghum-associated microbial communities from plants grown in Nebraska, USA.</title>
        <authorList>
            <person name="Schachtman D."/>
        </authorList>
    </citation>
    <scope>NUCLEOTIDE SEQUENCE</scope>
    <source>
        <strain evidence="1">3432</strain>
    </source>
</reference>
<organism evidence="1 2">
    <name type="scientific">Pseudomonas brassicacearum</name>
    <dbReference type="NCBI Taxonomy" id="930166"/>
    <lineage>
        <taxon>Bacteria</taxon>
        <taxon>Pseudomonadati</taxon>
        <taxon>Pseudomonadota</taxon>
        <taxon>Gammaproteobacteria</taxon>
        <taxon>Pseudomonadales</taxon>
        <taxon>Pseudomonadaceae</taxon>
        <taxon>Pseudomonas</taxon>
    </lineage>
</organism>
<name>A0AAW8MCG6_9PSED</name>
<protein>
    <recommendedName>
        <fullName evidence="3">Type III secretion protein</fullName>
    </recommendedName>
</protein>
<evidence type="ECO:0000313" key="2">
    <source>
        <dbReference type="Proteomes" id="UP001252613"/>
    </source>
</evidence>
<evidence type="ECO:0008006" key="3">
    <source>
        <dbReference type="Google" id="ProtNLM"/>
    </source>
</evidence>
<dbReference type="AlphaFoldDB" id="A0AAW8MCG6"/>